<dbReference type="Proteomes" id="UP000824120">
    <property type="component" value="Chromosome 12"/>
</dbReference>
<name>A0A9J5WB59_SOLCO</name>
<organism evidence="1 2">
    <name type="scientific">Solanum commersonii</name>
    <name type="common">Commerson's wild potato</name>
    <name type="synonym">Commerson's nightshade</name>
    <dbReference type="NCBI Taxonomy" id="4109"/>
    <lineage>
        <taxon>Eukaryota</taxon>
        <taxon>Viridiplantae</taxon>
        <taxon>Streptophyta</taxon>
        <taxon>Embryophyta</taxon>
        <taxon>Tracheophyta</taxon>
        <taxon>Spermatophyta</taxon>
        <taxon>Magnoliopsida</taxon>
        <taxon>eudicotyledons</taxon>
        <taxon>Gunneridae</taxon>
        <taxon>Pentapetalae</taxon>
        <taxon>asterids</taxon>
        <taxon>lamiids</taxon>
        <taxon>Solanales</taxon>
        <taxon>Solanaceae</taxon>
        <taxon>Solanoideae</taxon>
        <taxon>Solaneae</taxon>
        <taxon>Solanum</taxon>
    </lineage>
</organism>
<dbReference type="OrthoDB" id="1303972at2759"/>
<proteinExistence type="predicted"/>
<accession>A0A9J5WB59</accession>
<keyword evidence="2" id="KW-1185">Reference proteome</keyword>
<gene>
    <name evidence="1" type="ORF">H5410_061948</name>
</gene>
<reference evidence="1 2" key="1">
    <citation type="submission" date="2020-09" db="EMBL/GenBank/DDBJ databases">
        <title>De no assembly of potato wild relative species, Solanum commersonii.</title>
        <authorList>
            <person name="Cho K."/>
        </authorList>
    </citation>
    <scope>NUCLEOTIDE SEQUENCE [LARGE SCALE GENOMIC DNA]</scope>
    <source>
        <strain evidence="1">LZ3.2</strain>
        <tissue evidence="1">Leaf</tissue>
    </source>
</reference>
<comment type="caution">
    <text evidence="1">The sequence shown here is derived from an EMBL/GenBank/DDBJ whole genome shotgun (WGS) entry which is preliminary data.</text>
</comment>
<evidence type="ECO:0000313" key="1">
    <source>
        <dbReference type="EMBL" id="KAG5572182.1"/>
    </source>
</evidence>
<sequence>MHEEMLGQILEVSKEGIRSVVGNSCTKEFVKEFSKLPDMRRAGVQKKLMKGEYQLLFEFFNKVLLPRTEKYTITSATDLFIMESLYKFEPLALMMEDMYKSLINTILNFGLWLLLNQSVPTSEHSCGKGKVGTAK</sequence>
<evidence type="ECO:0000313" key="2">
    <source>
        <dbReference type="Proteomes" id="UP000824120"/>
    </source>
</evidence>
<protein>
    <submittedName>
        <fullName evidence="1">Uncharacterized protein</fullName>
    </submittedName>
</protein>
<dbReference type="AlphaFoldDB" id="A0A9J5WB59"/>
<dbReference type="EMBL" id="JACXVP010000012">
    <property type="protein sequence ID" value="KAG5572182.1"/>
    <property type="molecule type" value="Genomic_DNA"/>
</dbReference>